<dbReference type="PANTHER" id="PTHR42803:SF1">
    <property type="entry name" value="BROAD-SPECIFICITY LINEAR ACYL-COA DEHYDROGENASE FADE5"/>
    <property type="match status" value="1"/>
</dbReference>
<dbReference type="Gene3D" id="2.40.110.10">
    <property type="entry name" value="Butyryl-CoA Dehydrogenase, subunit A, domain 2"/>
    <property type="match status" value="1"/>
</dbReference>
<evidence type="ECO:0000313" key="16">
    <source>
        <dbReference type="Proteomes" id="UP000004386"/>
    </source>
</evidence>
<dbReference type="Pfam" id="PF02770">
    <property type="entry name" value="Acyl-CoA_dh_M"/>
    <property type="match status" value="1"/>
</dbReference>
<evidence type="ECO:0000256" key="7">
    <source>
        <dbReference type="ARBA" id="ARBA00058683"/>
    </source>
</evidence>
<evidence type="ECO:0000259" key="12">
    <source>
        <dbReference type="Pfam" id="PF02770"/>
    </source>
</evidence>
<comment type="cofactor">
    <cofactor evidence="1 10">
        <name>FAD</name>
        <dbReference type="ChEBI" id="CHEBI:57692"/>
    </cofactor>
</comment>
<evidence type="ECO:0000256" key="4">
    <source>
        <dbReference type="ARBA" id="ARBA00022827"/>
    </source>
</evidence>
<evidence type="ECO:0000313" key="15">
    <source>
        <dbReference type="EMBL" id="EEQ93978.1"/>
    </source>
</evidence>
<dbReference type="InterPro" id="IPR006091">
    <property type="entry name" value="Acyl-CoA_Oxase/DH_mid-dom"/>
</dbReference>
<dbReference type="GO" id="GO:0016627">
    <property type="term" value="F:oxidoreductase activity, acting on the CH-CH group of donors"/>
    <property type="evidence" value="ECO:0007669"/>
    <property type="project" value="InterPro"/>
</dbReference>
<dbReference type="InterPro" id="IPR046373">
    <property type="entry name" value="Acyl-CoA_Oxase/DH_mid-dom_sf"/>
</dbReference>
<protein>
    <recommendedName>
        <fullName evidence="9">3-methylmercaptopropionyl-CoA dehydrogenase</fullName>
        <ecNumber evidence="8">1.3.99.41</ecNumber>
    </recommendedName>
</protein>
<evidence type="ECO:0000256" key="9">
    <source>
        <dbReference type="ARBA" id="ARBA00069043"/>
    </source>
</evidence>
<accession>C4WNM3</accession>
<dbReference type="Gene3D" id="1.20.140.10">
    <property type="entry name" value="Butyryl-CoA Dehydrogenase, subunit A, domain 3"/>
    <property type="match status" value="1"/>
</dbReference>
<dbReference type="InterPro" id="IPR037069">
    <property type="entry name" value="AcylCoA_DH/ox_N_sf"/>
</dbReference>
<feature type="domain" description="Acyl-CoA oxidase/dehydrogenase middle" evidence="12">
    <location>
        <begin position="222"/>
        <end position="330"/>
    </location>
</feature>
<organism evidence="15 16">
    <name type="scientific">Brucella intermedia LMG 3301</name>
    <dbReference type="NCBI Taxonomy" id="641118"/>
    <lineage>
        <taxon>Bacteria</taxon>
        <taxon>Pseudomonadati</taxon>
        <taxon>Pseudomonadota</taxon>
        <taxon>Alphaproteobacteria</taxon>
        <taxon>Hyphomicrobiales</taxon>
        <taxon>Brucellaceae</taxon>
        <taxon>Brucella/Ochrobactrum group</taxon>
        <taxon>Brucella</taxon>
    </lineage>
</organism>
<dbReference type="InterPro" id="IPR013786">
    <property type="entry name" value="AcylCoA_DH/ox_N"/>
</dbReference>
<dbReference type="InterPro" id="IPR025878">
    <property type="entry name" value="Acyl-CoA_dh-like_C_dom"/>
</dbReference>
<dbReference type="SUPFAM" id="SSF56645">
    <property type="entry name" value="Acyl-CoA dehydrogenase NM domain-like"/>
    <property type="match status" value="1"/>
</dbReference>
<dbReference type="InterPro" id="IPR009100">
    <property type="entry name" value="AcylCoA_DH/oxidase_NM_dom_sf"/>
</dbReference>
<comment type="catalytic activity">
    <reaction evidence="6">
        <text>3-(methylsulfanyl)propanoyl-CoA + oxidized [electron-transfer flavoprotein] + H(+) = 3-(methylsulfanyl)acryloyl-CoA + reduced [electron-transfer flavoprotein]</text>
        <dbReference type="Rhea" id="RHEA:52612"/>
        <dbReference type="Rhea" id="RHEA-COMP:10685"/>
        <dbReference type="Rhea" id="RHEA-COMP:10686"/>
        <dbReference type="ChEBI" id="CHEBI:15378"/>
        <dbReference type="ChEBI" id="CHEBI:57692"/>
        <dbReference type="ChEBI" id="CHEBI:58307"/>
        <dbReference type="ChEBI" id="CHEBI:82815"/>
        <dbReference type="ChEBI" id="CHEBI:84994"/>
        <dbReference type="EC" id="1.3.99.41"/>
    </reaction>
    <physiologicalReaction direction="left-to-right" evidence="6">
        <dbReference type="Rhea" id="RHEA:52613"/>
    </physiologicalReaction>
</comment>
<evidence type="ECO:0000256" key="6">
    <source>
        <dbReference type="ARBA" id="ARBA00051388"/>
    </source>
</evidence>
<evidence type="ECO:0000256" key="10">
    <source>
        <dbReference type="RuleBase" id="RU362125"/>
    </source>
</evidence>
<evidence type="ECO:0000256" key="2">
    <source>
        <dbReference type="ARBA" id="ARBA00009347"/>
    </source>
</evidence>
<sequence length="656" mass="71897">MLGQKGGKKDCFSEKFVRFCCNMRAVTTFRYNVACRHETRLRARSNHRGTAQVVNWRISMPSYRAPVEDTNFVLNDVLNYQRYNNLPGFADASPDVVEAILSEGAKLAEGTLFPVNHTADREGCKRSSDGSVTTPKGFKEAYDLYREGGWLGLAVPEQYGGQGLPYLLHTAVGEYMSSANMALTMYPGLTQGAIAAILTHGTDEQKDTYLPKMVEGTWTGTMNLTEPHCGTDLGLLRTSATPQEDGSYKISGQKIFISAGEHDMSENIIHLVLARIDGAPEGVKGISLFIVPKFILDENGNPGERNGVSCGSIEEKMGIHGNATCVMNYDEAKGYLIGEAHKGLRAMFTMMNEARLGVALQGLSIAETAYQNAVIYARERIQGRALSGAAAPDKKADPIIVHPDIRRNLMNIRAFNEAGRALILWTALNSDIAHRSGDEAERQTADDLVGLLTPVLKGVLTDKGFEHAVMAQQVFGGHGYIEEHGMSQYVRDARIAMIYEGANGIQALDLVGRKLALNGGRAVTAFFKEVGEFCEANRENEKLSFFTKHLKKGLNDLQAATMWLMQNAMAKPDNAGAASNDYMHLFGLVALGFMWARMARIAEEKLGRGEGNKAFLEAKLVTARYYFERIMPESAAHLARIQSGADSMMALEADTF</sequence>
<dbReference type="AlphaFoldDB" id="C4WNM3"/>
<keyword evidence="5 10" id="KW-0560">Oxidoreductase</keyword>
<dbReference type="PANTHER" id="PTHR42803">
    <property type="entry name" value="ACYL-COA DEHYDROGENASE"/>
    <property type="match status" value="1"/>
</dbReference>
<feature type="domain" description="Acyl-CoA dehydrogenase/oxidase C-terminal" evidence="11">
    <location>
        <begin position="342"/>
        <end position="510"/>
    </location>
</feature>
<name>C4WNM3_9HYPH</name>
<dbReference type="InterPro" id="IPR052166">
    <property type="entry name" value="Diverse_Acyl-CoA_DH"/>
</dbReference>
<keyword evidence="3 10" id="KW-0285">Flavoprotein</keyword>
<dbReference type="EMBL" id="ACQA01000002">
    <property type="protein sequence ID" value="EEQ93978.1"/>
    <property type="molecule type" value="Genomic_DNA"/>
</dbReference>
<evidence type="ECO:0000256" key="1">
    <source>
        <dbReference type="ARBA" id="ARBA00001974"/>
    </source>
</evidence>
<feature type="domain" description="Acetyl-CoA dehydrogenase-like C-terminal" evidence="14">
    <location>
        <begin position="526"/>
        <end position="651"/>
    </location>
</feature>
<evidence type="ECO:0000259" key="14">
    <source>
        <dbReference type="Pfam" id="PF12806"/>
    </source>
</evidence>
<gene>
    <name evidence="15" type="ORF">OINT_2001177</name>
</gene>
<comment type="caution">
    <text evidence="15">The sequence shown here is derived from an EMBL/GenBank/DDBJ whole genome shotgun (WGS) entry which is preliminary data.</text>
</comment>
<evidence type="ECO:0000256" key="5">
    <source>
        <dbReference type="ARBA" id="ARBA00023002"/>
    </source>
</evidence>
<comment type="function">
    <text evidence="7">Involved in the assimilation of dimethylsulphoniopropionate (DMSP), an important compound in the fixation of carbon in marine phytoplankton, by mediating the conversion of 3-(methylthio)propanoyl-CoA (MMPA-CoA) to 3-(methylthio)acryloyl-CoA (MTA-CoA).</text>
</comment>
<comment type="similarity">
    <text evidence="2 10">Belongs to the acyl-CoA dehydrogenase family.</text>
</comment>
<feature type="domain" description="Acyl-CoA dehydrogenase/oxidase N-terminal" evidence="13">
    <location>
        <begin position="140"/>
        <end position="216"/>
    </location>
</feature>
<dbReference type="EC" id="1.3.99.41" evidence="8"/>
<evidence type="ECO:0000259" key="11">
    <source>
        <dbReference type="Pfam" id="PF00441"/>
    </source>
</evidence>
<evidence type="ECO:0000256" key="8">
    <source>
        <dbReference type="ARBA" id="ARBA00066694"/>
    </source>
</evidence>
<dbReference type="Gene3D" id="1.10.540.10">
    <property type="entry name" value="Acyl-CoA dehydrogenase/oxidase, N-terminal domain"/>
    <property type="match status" value="1"/>
</dbReference>
<dbReference type="InterPro" id="IPR009075">
    <property type="entry name" value="AcylCo_DH/oxidase_C"/>
</dbReference>
<evidence type="ECO:0000259" key="13">
    <source>
        <dbReference type="Pfam" id="PF02771"/>
    </source>
</evidence>
<dbReference type="SUPFAM" id="SSF47203">
    <property type="entry name" value="Acyl-CoA dehydrogenase C-terminal domain-like"/>
    <property type="match status" value="1"/>
</dbReference>
<dbReference type="HOGENOM" id="CLU_018204_12_2_5"/>
<dbReference type="Pfam" id="PF02771">
    <property type="entry name" value="Acyl-CoA_dh_N"/>
    <property type="match status" value="1"/>
</dbReference>
<dbReference type="Pfam" id="PF12806">
    <property type="entry name" value="Acyl-CoA_dh_C"/>
    <property type="match status" value="1"/>
</dbReference>
<dbReference type="Pfam" id="PF00441">
    <property type="entry name" value="Acyl-CoA_dh_1"/>
    <property type="match status" value="1"/>
</dbReference>
<dbReference type="InterPro" id="IPR036250">
    <property type="entry name" value="AcylCo_DH-like_C"/>
</dbReference>
<evidence type="ECO:0000256" key="3">
    <source>
        <dbReference type="ARBA" id="ARBA00022630"/>
    </source>
</evidence>
<keyword evidence="4 10" id="KW-0274">FAD</keyword>
<dbReference type="FunFam" id="2.40.110.10:FF:000031">
    <property type="entry name" value="Acyl-CoA dehydrogenase, putative"/>
    <property type="match status" value="1"/>
</dbReference>
<reference evidence="15 16" key="1">
    <citation type="submission" date="2009-05" db="EMBL/GenBank/DDBJ databases">
        <authorList>
            <person name="Setubal J.C."/>
            <person name="Boyle S."/>
            <person name="Crasta O.R."/>
            <person name="Gillespie J.J."/>
            <person name="Kenyon R.W."/>
            <person name="Lu J."/>
            <person name="Mane S."/>
            <person name="Nagrani S."/>
            <person name="Shallom J.M."/>
            <person name="Shallom S."/>
            <person name="Shukla M."/>
            <person name="Snyder E.E."/>
            <person name="Sobral B.W."/>
            <person name="Wattam A.R."/>
            <person name="Will R."/>
            <person name="Williams K."/>
            <person name="Yoo H."/>
            <person name="Munk C."/>
            <person name="Tapia R."/>
            <person name="Green L."/>
            <person name="Rogers Y."/>
            <person name="Detter J.C."/>
            <person name="Bruce D."/>
            <person name="Brettin T.S."/>
            <person name="Tsolis R."/>
        </authorList>
    </citation>
    <scope>NUCLEOTIDE SEQUENCE [LARGE SCALE GENOMIC DNA]</scope>
    <source>
        <strain evidence="15 16">LMG 3301</strain>
    </source>
</reference>
<dbReference type="Proteomes" id="UP000004386">
    <property type="component" value="Unassembled WGS sequence"/>
</dbReference>
<dbReference type="GO" id="GO:0050660">
    <property type="term" value="F:flavin adenine dinucleotide binding"/>
    <property type="evidence" value="ECO:0007669"/>
    <property type="project" value="InterPro"/>
</dbReference>
<proteinExistence type="inferred from homology"/>